<feature type="transmembrane region" description="Helical" evidence="12">
    <location>
        <begin position="240"/>
        <end position="258"/>
    </location>
</feature>
<feature type="transmembrane region" description="Helical" evidence="12">
    <location>
        <begin position="384"/>
        <end position="404"/>
    </location>
</feature>
<sequence>MAMDKTVALTIADYVVIVLMFLIPMGIGIWFAYTDRKKTTRDEYLLGGRKMSLFPITMSLFVTYQSAISLMGIPNEVYQYGIMFPMIYIGSSLSYVVGYFIMIPVMYPLRLTSLYEYLLLRFESPAVRLFSTVLGMIQTLFYMAVALFSPALALQTAAAIPLWLSVVIVGLIGTVYTAIGGIKSVVWTDTFQTLVVFGGIFIILVTGCVSIGSVRDIWAVAYNSGRLDATVISPDPRTRLSWWGVIFGAMFMWMTNIFNQSTIQRISSMRTKREASICFFLNVPLMIVYGMSLLLVGVVMFAYFSFYQCDPIKAGILTDGNQILPFYVVHALHDLPGMSGFYMGTLFSGGLSTISSGMNALAANTVEDILKGPMHSLREKTVTLWTKFFVLIYGVIIVGLAYGASSIEGPVTQMSGSVFGACGGPIFGMFLMGLLVPWANKYGALTGGIVAIVFNVFLAITGQLYGRKPKKLPPVSTANCFSYNISRVSSSFALANTTSVDIFTSTDNSLIDTRTHEAGFFLFDISYLWYSIIGTFVSLFLGLLVSYLTRGLIKSTPRPELLLTFSRRFWSLPLDVDVMKVDLNSQDNLEMPLKMIKPTEKYRNSN</sequence>
<feature type="transmembrane region" description="Helical" evidence="12">
    <location>
        <begin position="85"/>
        <end position="107"/>
    </location>
</feature>
<evidence type="ECO:0000256" key="12">
    <source>
        <dbReference type="SAM" id="Phobius"/>
    </source>
</evidence>
<feature type="transmembrane region" description="Helical" evidence="12">
    <location>
        <begin position="443"/>
        <end position="465"/>
    </location>
</feature>
<keyword evidence="4" id="KW-1003">Cell membrane</keyword>
<dbReference type="GO" id="GO:0015293">
    <property type="term" value="F:symporter activity"/>
    <property type="evidence" value="ECO:0007669"/>
    <property type="project" value="TreeGrafter"/>
</dbReference>
<evidence type="ECO:0008006" key="15">
    <source>
        <dbReference type="Google" id="ProtNLM"/>
    </source>
</evidence>
<dbReference type="AlphaFoldDB" id="A0A8S4A5B4"/>
<dbReference type="InterPro" id="IPR051163">
    <property type="entry name" value="Sodium:Solute_Symporter_SSF"/>
</dbReference>
<reference evidence="13" key="1">
    <citation type="submission" date="2021-04" db="EMBL/GenBank/DDBJ databases">
        <authorList>
            <consortium name="Molecular Ecology Group"/>
        </authorList>
    </citation>
    <scope>NUCLEOTIDE SEQUENCE</scope>
</reference>
<evidence type="ECO:0000256" key="4">
    <source>
        <dbReference type="ARBA" id="ARBA00022475"/>
    </source>
</evidence>
<evidence type="ECO:0000256" key="5">
    <source>
        <dbReference type="ARBA" id="ARBA00022692"/>
    </source>
</evidence>
<gene>
    <name evidence="13" type="ORF">CUNI_LOCUS20823</name>
</gene>
<comment type="subcellular location">
    <subcellularLocation>
        <location evidence="1">Cell membrane</location>
        <topology evidence="1">Multi-pass membrane protein</topology>
    </subcellularLocation>
</comment>
<feature type="transmembrane region" description="Helical" evidence="12">
    <location>
        <begin position="416"/>
        <end position="436"/>
    </location>
</feature>
<dbReference type="Proteomes" id="UP000678393">
    <property type="component" value="Unassembled WGS sequence"/>
</dbReference>
<evidence type="ECO:0000256" key="2">
    <source>
        <dbReference type="ARBA" id="ARBA00006434"/>
    </source>
</evidence>
<feature type="transmembrane region" description="Helical" evidence="12">
    <location>
        <begin position="53"/>
        <end position="73"/>
    </location>
</feature>
<dbReference type="Pfam" id="PF00474">
    <property type="entry name" value="SSF"/>
    <property type="match status" value="1"/>
</dbReference>
<evidence type="ECO:0000256" key="10">
    <source>
        <dbReference type="ARBA" id="ARBA00023201"/>
    </source>
</evidence>
<evidence type="ECO:0000313" key="13">
    <source>
        <dbReference type="EMBL" id="CAG5135265.1"/>
    </source>
</evidence>
<evidence type="ECO:0000256" key="8">
    <source>
        <dbReference type="ARBA" id="ARBA00023065"/>
    </source>
</evidence>
<dbReference type="PANTHER" id="PTHR42985">
    <property type="entry name" value="SODIUM-COUPLED MONOCARBOXYLATE TRANSPORTER"/>
    <property type="match status" value="1"/>
</dbReference>
<dbReference type="Gene3D" id="1.20.1730.10">
    <property type="entry name" value="Sodium/glucose cotransporter"/>
    <property type="match status" value="1"/>
</dbReference>
<keyword evidence="10" id="KW-0739">Sodium transport</keyword>
<dbReference type="EMBL" id="CAJHNH020008113">
    <property type="protein sequence ID" value="CAG5135265.1"/>
    <property type="molecule type" value="Genomic_DNA"/>
</dbReference>
<evidence type="ECO:0000313" key="14">
    <source>
        <dbReference type="Proteomes" id="UP000678393"/>
    </source>
</evidence>
<accession>A0A8S4A5B4</accession>
<dbReference type="PANTHER" id="PTHR42985:SF40">
    <property type="entry name" value="LD47995P-RELATED"/>
    <property type="match status" value="1"/>
</dbReference>
<evidence type="ECO:0000256" key="9">
    <source>
        <dbReference type="ARBA" id="ARBA00023136"/>
    </source>
</evidence>
<feature type="transmembrane region" description="Helical" evidence="12">
    <location>
        <begin position="527"/>
        <end position="548"/>
    </location>
</feature>
<dbReference type="NCBIfam" id="TIGR00813">
    <property type="entry name" value="sss"/>
    <property type="match status" value="1"/>
</dbReference>
<evidence type="ECO:0000256" key="6">
    <source>
        <dbReference type="ARBA" id="ARBA00022989"/>
    </source>
</evidence>
<evidence type="ECO:0000256" key="1">
    <source>
        <dbReference type="ARBA" id="ARBA00004651"/>
    </source>
</evidence>
<keyword evidence="5 12" id="KW-0812">Transmembrane</keyword>
<name>A0A8S4A5B4_9EUPU</name>
<feature type="transmembrane region" description="Helical" evidence="12">
    <location>
        <begin position="12"/>
        <end position="33"/>
    </location>
</feature>
<keyword evidence="14" id="KW-1185">Reference proteome</keyword>
<comment type="caution">
    <text evidence="13">The sequence shown here is derived from an EMBL/GenBank/DDBJ whole genome shotgun (WGS) entry which is preliminary data.</text>
</comment>
<protein>
    <recommendedName>
        <fullName evidence="15">Sodium-coupled monocarboxylate transporter 1</fullName>
    </recommendedName>
</protein>
<evidence type="ECO:0000256" key="7">
    <source>
        <dbReference type="ARBA" id="ARBA00023053"/>
    </source>
</evidence>
<dbReference type="CDD" id="cd11492">
    <property type="entry name" value="SLC5sbd_NIS-SMVT"/>
    <property type="match status" value="1"/>
</dbReference>
<proteinExistence type="inferred from homology"/>
<comment type="similarity">
    <text evidence="2 11">Belongs to the sodium:solute symporter (SSF) (TC 2.A.21) family.</text>
</comment>
<keyword evidence="8" id="KW-0406">Ion transport</keyword>
<feature type="transmembrane region" description="Helical" evidence="12">
    <location>
        <begin position="160"/>
        <end position="182"/>
    </location>
</feature>
<feature type="transmembrane region" description="Helical" evidence="12">
    <location>
        <begin position="341"/>
        <end position="363"/>
    </location>
</feature>
<keyword evidence="3" id="KW-0813">Transport</keyword>
<dbReference type="InterPro" id="IPR038377">
    <property type="entry name" value="Na/Glc_symporter_sf"/>
</dbReference>
<dbReference type="GO" id="GO:0006814">
    <property type="term" value="P:sodium ion transport"/>
    <property type="evidence" value="ECO:0007669"/>
    <property type="project" value="UniProtKB-KW"/>
</dbReference>
<evidence type="ECO:0000256" key="11">
    <source>
        <dbReference type="RuleBase" id="RU362091"/>
    </source>
</evidence>
<feature type="transmembrane region" description="Helical" evidence="12">
    <location>
        <begin position="127"/>
        <end position="148"/>
    </location>
</feature>
<keyword evidence="7" id="KW-0915">Sodium</keyword>
<feature type="transmembrane region" description="Helical" evidence="12">
    <location>
        <begin position="279"/>
        <end position="304"/>
    </location>
</feature>
<keyword evidence="9 12" id="KW-0472">Membrane</keyword>
<dbReference type="InterPro" id="IPR001734">
    <property type="entry name" value="Na/solute_symporter"/>
</dbReference>
<keyword evidence="6 12" id="KW-1133">Transmembrane helix</keyword>
<dbReference type="PROSITE" id="PS50283">
    <property type="entry name" value="NA_SOLUT_SYMP_3"/>
    <property type="match status" value="1"/>
</dbReference>
<organism evidence="13 14">
    <name type="scientific">Candidula unifasciata</name>
    <dbReference type="NCBI Taxonomy" id="100452"/>
    <lineage>
        <taxon>Eukaryota</taxon>
        <taxon>Metazoa</taxon>
        <taxon>Spiralia</taxon>
        <taxon>Lophotrochozoa</taxon>
        <taxon>Mollusca</taxon>
        <taxon>Gastropoda</taxon>
        <taxon>Heterobranchia</taxon>
        <taxon>Euthyneura</taxon>
        <taxon>Panpulmonata</taxon>
        <taxon>Eupulmonata</taxon>
        <taxon>Stylommatophora</taxon>
        <taxon>Helicina</taxon>
        <taxon>Helicoidea</taxon>
        <taxon>Geomitridae</taxon>
        <taxon>Candidula</taxon>
    </lineage>
</organism>
<evidence type="ECO:0000256" key="3">
    <source>
        <dbReference type="ARBA" id="ARBA00022448"/>
    </source>
</evidence>
<dbReference type="GO" id="GO:0005886">
    <property type="term" value="C:plasma membrane"/>
    <property type="evidence" value="ECO:0007669"/>
    <property type="project" value="UniProtKB-SubCell"/>
</dbReference>
<dbReference type="OrthoDB" id="6132759at2759"/>
<feature type="transmembrane region" description="Helical" evidence="12">
    <location>
        <begin position="194"/>
        <end position="220"/>
    </location>
</feature>